<dbReference type="OMA" id="GHAMLDF"/>
<evidence type="ECO:0000256" key="1">
    <source>
        <dbReference type="SAM" id="SignalP"/>
    </source>
</evidence>
<feature type="signal peptide" evidence="1">
    <location>
        <begin position="1"/>
        <end position="16"/>
    </location>
</feature>
<dbReference type="SUPFAM" id="SSF48230">
    <property type="entry name" value="Chondroitin AC/alginate lyase"/>
    <property type="match status" value="1"/>
</dbReference>
<name>W3XLC8_PESFW</name>
<dbReference type="eggNOG" id="ENOG502QVUY">
    <property type="taxonomic scope" value="Eukaryota"/>
</dbReference>
<dbReference type="HOGENOM" id="CLU_038125_1_0_1"/>
<evidence type="ECO:0000313" key="3">
    <source>
        <dbReference type="Proteomes" id="UP000030651"/>
    </source>
</evidence>
<dbReference type="RefSeq" id="XP_007830868.1">
    <property type="nucleotide sequence ID" value="XM_007832677.1"/>
</dbReference>
<protein>
    <submittedName>
        <fullName evidence="2">Uncharacterized protein</fullName>
    </submittedName>
</protein>
<dbReference type="AlphaFoldDB" id="W3XLC8"/>
<reference evidence="3" key="1">
    <citation type="journal article" date="2015" name="BMC Genomics">
        <title>Genomic and transcriptomic analysis of the endophytic fungus Pestalotiopsis fici reveals its lifestyle and high potential for synthesis of natural products.</title>
        <authorList>
            <person name="Wang X."/>
            <person name="Zhang X."/>
            <person name="Liu L."/>
            <person name="Xiang M."/>
            <person name="Wang W."/>
            <person name="Sun X."/>
            <person name="Che Y."/>
            <person name="Guo L."/>
            <person name="Liu G."/>
            <person name="Guo L."/>
            <person name="Wang C."/>
            <person name="Yin W.B."/>
            <person name="Stadler M."/>
            <person name="Zhang X."/>
            <person name="Liu X."/>
        </authorList>
    </citation>
    <scope>NUCLEOTIDE SEQUENCE [LARGE SCALE GENOMIC DNA]</scope>
    <source>
        <strain evidence="3">W106-1 / CGMCC3.15140</strain>
    </source>
</reference>
<keyword evidence="1" id="KW-0732">Signal</keyword>
<dbReference type="Gene3D" id="1.50.10.100">
    <property type="entry name" value="Chondroitin AC/alginate lyase"/>
    <property type="match status" value="1"/>
</dbReference>
<evidence type="ECO:0000313" key="2">
    <source>
        <dbReference type="EMBL" id="ETS86071.1"/>
    </source>
</evidence>
<dbReference type="Proteomes" id="UP000030651">
    <property type="component" value="Unassembled WGS sequence"/>
</dbReference>
<dbReference type="KEGG" id="pfy:PFICI_04096"/>
<dbReference type="EMBL" id="KI912110">
    <property type="protein sequence ID" value="ETS86071.1"/>
    <property type="molecule type" value="Genomic_DNA"/>
</dbReference>
<organism evidence="2 3">
    <name type="scientific">Pestalotiopsis fici (strain W106-1 / CGMCC3.15140)</name>
    <dbReference type="NCBI Taxonomy" id="1229662"/>
    <lineage>
        <taxon>Eukaryota</taxon>
        <taxon>Fungi</taxon>
        <taxon>Dikarya</taxon>
        <taxon>Ascomycota</taxon>
        <taxon>Pezizomycotina</taxon>
        <taxon>Sordariomycetes</taxon>
        <taxon>Xylariomycetidae</taxon>
        <taxon>Amphisphaeriales</taxon>
        <taxon>Sporocadaceae</taxon>
        <taxon>Pestalotiopsis</taxon>
    </lineage>
</organism>
<sequence length="408" mass="44497">MKTTIIISYLATLALGARCAFHNSTTSPNTPTYPNTTTYTHPGLLHTESDFNRIKTFVNEQREPMYTGWLKLVNHAYSEYTPSAKATVCRGSGGDCTENYPSLYRDAAAAYTNAIYWKVTGSTQYADVSGSILDAWSSTLTAIDGTSDKYLASGLYGYQLANAGEILRTYSGWKGLNNLTSMLENVFYPMNHNFLVNHNDAAIDHYWANWDLCNLASMYAIGVLSDNATMANEAVTYFKSGQGNGAIEKAIWVTYNESGSGKVLGQNQEAGRDQGHATLDFALLGAFAQQAYNQGVDLFGYLNNRILAGSEYASKYNLGYNVPYTTYNNSDVSQPIISNSSRGTIRPINELLFAHYSSLKGLNSSWTGAYRDLVVEQSGGAEGGGGDYGTTSGGYDQLGFGTILYRLE</sequence>
<feature type="chain" id="PRO_5004835214" evidence="1">
    <location>
        <begin position="17"/>
        <end position="408"/>
    </location>
</feature>
<gene>
    <name evidence="2" type="ORF">PFICI_04096</name>
</gene>
<dbReference type="InterPro" id="IPR008929">
    <property type="entry name" value="Chondroitin_lyas"/>
</dbReference>
<accession>W3XLC8</accession>
<proteinExistence type="predicted"/>
<dbReference type="GeneID" id="19269109"/>
<dbReference type="OrthoDB" id="5302720at2759"/>
<keyword evidence="3" id="KW-1185">Reference proteome</keyword>
<dbReference type="InParanoid" id="W3XLC8"/>